<dbReference type="EMBL" id="FQZN01000004">
    <property type="protein sequence ID" value="SHI58136.1"/>
    <property type="molecule type" value="Genomic_DNA"/>
</dbReference>
<feature type="transmembrane region" description="Helical" evidence="1">
    <location>
        <begin position="329"/>
        <end position="351"/>
    </location>
</feature>
<gene>
    <name evidence="4" type="ORF">SAMN05444350_10454</name>
</gene>
<organism evidence="4 5">
    <name type="scientific">Bacteroides stercorirosoris</name>
    <dbReference type="NCBI Taxonomy" id="871324"/>
    <lineage>
        <taxon>Bacteria</taxon>
        <taxon>Pseudomonadati</taxon>
        <taxon>Bacteroidota</taxon>
        <taxon>Bacteroidia</taxon>
        <taxon>Bacteroidales</taxon>
        <taxon>Bacteroidaceae</taxon>
        <taxon>Bacteroides</taxon>
    </lineage>
</organism>
<dbReference type="Pfam" id="PF19904">
    <property type="entry name" value="DUF6377"/>
    <property type="match status" value="1"/>
</dbReference>
<dbReference type="eggNOG" id="COG4735">
    <property type="taxonomic scope" value="Bacteria"/>
</dbReference>
<protein>
    <recommendedName>
        <fullName evidence="3">DUF6377 domain-containing protein</fullName>
    </recommendedName>
</protein>
<name>A0A1M6CAW6_9BACE</name>
<keyword evidence="1" id="KW-0472">Membrane</keyword>
<accession>A0A1M6CAW6</accession>
<proteinExistence type="predicted"/>
<keyword evidence="5" id="KW-1185">Reference proteome</keyword>
<dbReference type="GeneID" id="92711110"/>
<evidence type="ECO:0000313" key="5">
    <source>
        <dbReference type="Proteomes" id="UP000184192"/>
    </source>
</evidence>
<dbReference type="Gene3D" id="1.25.40.10">
    <property type="entry name" value="Tetratricopeptide repeat domain"/>
    <property type="match status" value="1"/>
</dbReference>
<reference evidence="5" key="1">
    <citation type="submission" date="2016-11" db="EMBL/GenBank/DDBJ databases">
        <authorList>
            <person name="Varghese N."/>
            <person name="Submissions S."/>
        </authorList>
    </citation>
    <scope>NUCLEOTIDE SEQUENCE [LARGE SCALE GENOMIC DNA]</scope>
    <source>
        <strain evidence="5">DSM 26884</strain>
    </source>
</reference>
<sequence>MKKCLLSGLFLLFVLLPFRAANRIDLSGELEAALKLRSQYSHQKEARIDSLKHLLYPAMGDDERFRLYNAIYEEYYTYRFDSAMFYVDREEEVATQLSNPAYRNLSIIHRSILLSTSGYFSESIQNLKQIDSRTLDDALRIEYYTAYEWAYSMWAEYSNDKVYAPRYYEKEMLYQDSLISVLPAGSPLHHYWKGENLYRHRRYAEAEDYYKKALEGLPVNVRLYAMVTYGLALVYSQTNNWEEYENYLIMAAISDQVCPLKENLALQELALYIFKNRSGEVSRANRYLNHSLKDAMFYNNRLRMLEIARKFPSIVLSYQEQNLIKSQRLQWSLICISLLSIGLVVSLVYIYRQMNQLHKRRKILADMNQELQHLNKALVDTNHTREEYVSLFMDLCAAYIDKLNKYQDLVKRKVKAKQTDDLLRLANATKLSDTDAKEFFVNFDTAFLNLYPNFIKEFNSLLREGEEIIPKRGEILTTELRIFALIRMGIKDSSKIATLLFYSPQTIYNHRSVVKNKAKMRDSFEKQVEELCAVI</sequence>
<keyword evidence="2" id="KW-0732">Signal</keyword>
<dbReference type="RefSeq" id="WP_025831600.1">
    <property type="nucleotide sequence ID" value="NZ_FQZN01000004.1"/>
</dbReference>
<evidence type="ECO:0000313" key="4">
    <source>
        <dbReference type="EMBL" id="SHI58136.1"/>
    </source>
</evidence>
<dbReference type="InterPro" id="IPR011990">
    <property type="entry name" value="TPR-like_helical_dom_sf"/>
</dbReference>
<feature type="signal peptide" evidence="2">
    <location>
        <begin position="1"/>
        <end position="20"/>
    </location>
</feature>
<evidence type="ECO:0000256" key="2">
    <source>
        <dbReference type="SAM" id="SignalP"/>
    </source>
</evidence>
<keyword evidence="1" id="KW-1133">Transmembrane helix</keyword>
<keyword evidence="1" id="KW-0812">Transmembrane</keyword>
<dbReference type="Proteomes" id="UP000184192">
    <property type="component" value="Unassembled WGS sequence"/>
</dbReference>
<evidence type="ECO:0000259" key="3">
    <source>
        <dbReference type="Pfam" id="PF19904"/>
    </source>
</evidence>
<evidence type="ECO:0000256" key="1">
    <source>
        <dbReference type="SAM" id="Phobius"/>
    </source>
</evidence>
<feature type="domain" description="DUF6377" evidence="3">
    <location>
        <begin position="257"/>
        <end position="497"/>
    </location>
</feature>
<dbReference type="SUPFAM" id="SSF48452">
    <property type="entry name" value="TPR-like"/>
    <property type="match status" value="1"/>
</dbReference>
<dbReference type="InterPro" id="IPR045957">
    <property type="entry name" value="DUF6377"/>
</dbReference>
<dbReference type="AlphaFoldDB" id="A0A1M6CAW6"/>
<feature type="chain" id="PRO_5009916310" description="DUF6377 domain-containing protein" evidence="2">
    <location>
        <begin position="21"/>
        <end position="535"/>
    </location>
</feature>